<gene>
    <name evidence="2" type="ORF">DP115_30705</name>
</gene>
<organism evidence="2 3">
    <name type="scientific">Brasilonema octagenarum UFV-OR1</name>
    <dbReference type="NCBI Taxonomy" id="417115"/>
    <lineage>
        <taxon>Bacteria</taxon>
        <taxon>Bacillati</taxon>
        <taxon>Cyanobacteriota</taxon>
        <taxon>Cyanophyceae</taxon>
        <taxon>Nostocales</taxon>
        <taxon>Scytonemataceae</taxon>
        <taxon>Brasilonema</taxon>
        <taxon>Octagenarum group</taxon>
    </lineage>
</organism>
<feature type="transmembrane region" description="Helical" evidence="1">
    <location>
        <begin position="242"/>
        <end position="266"/>
    </location>
</feature>
<keyword evidence="1" id="KW-1133">Transmembrane helix</keyword>
<keyword evidence="3" id="KW-1185">Reference proteome</keyword>
<feature type="transmembrane region" description="Helical" evidence="1">
    <location>
        <begin position="136"/>
        <end position="158"/>
    </location>
</feature>
<feature type="transmembrane region" description="Helical" evidence="1">
    <location>
        <begin position="189"/>
        <end position="210"/>
    </location>
</feature>
<dbReference type="RefSeq" id="WP_169268436.1">
    <property type="nucleotide sequence ID" value="NZ_QMEC01000193.1"/>
</dbReference>
<keyword evidence="1" id="KW-0812">Transmembrane</keyword>
<evidence type="ECO:0000313" key="3">
    <source>
        <dbReference type="Proteomes" id="UP000762253"/>
    </source>
</evidence>
<reference evidence="2 3" key="1">
    <citation type="submission" date="2018-06" db="EMBL/GenBank/DDBJ databases">
        <title>Comparative genomics of Brasilonema spp. strains.</title>
        <authorList>
            <person name="Alvarenga D.O."/>
            <person name="Fiore M.F."/>
            <person name="Varani A.M."/>
        </authorList>
    </citation>
    <scope>NUCLEOTIDE SEQUENCE [LARGE SCALE GENOMIC DNA]</scope>
    <source>
        <strain evidence="2 3">UFV-OR1</strain>
    </source>
</reference>
<dbReference type="EMBL" id="QMEC01000193">
    <property type="protein sequence ID" value="NMF66880.1"/>
    <property type="molecule type" value="Genomic_DNA"/>
</dbReference>
<feature type="transmembrane region" description="Helical" evidence="1">
    <location>
        <begin position="91"/>
        <end position="124"/>
    </location>
</feature>
<sequence length="286" mass="32174">MSYNIGSPSPIQPLSLGNVVSAGLRLYRSHFKDYFLLALKAYVWLLVPFYGWAKFYALSALISRLAFGELVNQPESISSGQRFVNSRLGQFFLTILLMFFLIVGIYIGVVILGGILGFIFSLLGIPFDAIAQQGNAGVSVLYVVLAIIIIIAFLWLLMRYFLVEVPLAIEDNIDGRSTIARSKELTQGYVWRILLIYLVAFLITLPLQIIVQILPTIIQLIFAALVEQYPLVFSIFSTTVSLLNWILSFAGGPVVLPFWQTIKAVVYYDLRSRREGLGLRLRDHEI</sequence>
<accession>A0ABX1MGD2</accession>
<evidence type="ECO:0000313" key="2">
    <source>
        <dbReference type="EMBL" id="NMF66880.1"/>
    </source>
</evidence>
<evidence type="ECO:0000256" key="1">
    <source>
        <dbReference type="SAM" id="Phobius"/>
    </source>
</evidence>
<feature type="transmembrane region" description="Helical" evidence="1">
    <location>
        <begin position="34"/>
        <end position="53"/>
    </location>
</feature>
<dbReference type="Proteomes" id="UP000762253">
    <property type="component" value="Unassembled WGS sequence"/>
</dbReference>
<keyword evidence="1" id="KW-0472">Membrane</keyword>
<feature type="transmembrane region" description="Helical" evidence="1">
    <location>
        <begin position="217"/>
        <end position="236"/>
    </location>
</feature>
<comment type="caution">
    <text evidence="2">The sequence shown here is derived from an EMBL/GenBank/DDBJ whole genome shotgun (WGS) entry which is preliminary data.</text>
</comment>
<name>A0ABX1MGD2_9CYAN</name>
<proteinExistence type="predicted"/>
<protein>
    <submittedName>
        <fullName evidence="2">DUF975 domain-containing protein</fullName>
    </submittedName>
</protein>